<organism evidence="1 2">
    <name type="scientific">Variovorax boronicumulans</name>
    <dbReference type="NCBI Taxonomy" id="436515"/>
    <lineage>
        <taxon>Bacteria</taxon>
        <taxon>Pseudomonadati</taxon>
        <taxon>Pseudomonadota</taxon>
        <taxon>Betaproteobacteria</taxon>
        <taxon>Burkholderiales</taxon>
        <taxon>Comamonadaceae</taxon>
        <taxon>Variovorax</taxon>
    </lineage>
</organism>
<dbReference type="RefSeq" id="WP_307636430.1">
    <property type="nucleotide sequence ID" value="NZ_JAUSRR010000003.1"/>
</dbReference>
<sequence length="128" mass="13927">MDFVHTHAPCLTASGPLARQASSAAEFGELDNWTVLLDALISRLRSTARVAAMDASAENAYRLQYVVLECVADLDLMHGEFRAESARQRRLQTDIVQAIAHVGDSVRPSCRGRKKTVAGPTTFLKTVG</sequence>
<evidence type="ECO:0000313" key="1">
    <source>
        <dbReference type="EMBL" id="MDP9922855.1"/>
    </source>
</evidence>
<evidence type="ECO:0000313" key="2">
    <source>
        <dbReference type="Proteomes" id="UP001244295"/>
    </source>
</evidence>
<proteinExistence type="predicted"/>
<accession>A0AAW8DTI9</accession>
<reference evidence="1" key="1">
    <citation type="submission" date="2023-07" db="EMBL/GenBank/DDBJ databases">
        <title>Sorghum-associated microbial communities from plants grown in Nebraska, USA.</title>
        <authorList>
            <person name="Schachtman D."/>
        </authorList>
    </citation>
    <scope>NUCLEOTIDE SEQUENCE</scope>
    <source>
        <strain evidence="1">DS2795</strain>
    </source>
</reference>
<dbReference type="Proteomes" id="UP001244295">
    <property type="component" value="Unassembled WGS sequence"/>
</dbReference>
<comment type="caution">
    <text evidence="1">The sequence shown here is derived from an EMBL/GenBank/DDBJ whole genome shotgun (WGS) entry which is preliminary data.</text>
</comment>
<gene>
    <name evidence="1" type="ORF">J2W25_001876</name>
</gene>
<dbReference type="AlphaFoldDB" id="A0AAW8DTI9"/>
<protein>
    <submittedName>
        <fullName evidence="1">Uncharacterized protein</fullName>
    </submittedName>
</protein>
<name>A0AAW8DTI9_9BURK</name>
<dbReference type="EMBL" id="JAUSRR010000003">
    <property type="protein sequence ID" value="MDP9922855.1"/>
    <property type="molecule type" value="Genomic_DNA"/>
</dbReference>